<evidence type="ECO:0000256" key="2">
    <source>
        <dbReference type="ARBA" id="ARBA00023242"/>
    </source>
</evidence>
<dbReference type="InterPro" id="IPR009057">
    <property type="entry name" value="Homeodomain-like_sf"/>
</dbReference>
<keyword evidence="6" id="KW-1185">Reference proteome</keyword>
<dbReference type="PROSITE" id="PS51293">
    <property type="entry name" value="SANT"/>
    <property type="match status" value="1"/>
</dbReference>
<dbReference type="GO" id="GO:0006357">
    <property type="term" value="P:regulation of transcription by RNA polymerase II"/>
    <property type="evidence" value="ECO:0007669"/>
    <property type="project" value="TreeGrafter"/>
</dbReference>
<evidence type="ECO:0000259" key="4">
    <source>
        <dbReference type="PROSITE" id="PS51293"/>
    </source>
</evidence>
<organism evidence="5 6">
    <name type="scientific">Protea cynaroides</name>
    <dbReference type="NCBI Taxonomy" id="273540"/>
    <lineage>
        <taxon>Eukaryota</taxon>
        <taxon>Viridiplantae</taxon>
        <taxon>Streptophyta</taxon>
        <taxon>Embryophyta</taxon>
        <taxon>Tracheophyta</taxon>
        <taxon>Spermatophyta</taxon>
        <taxon>Magnoliopsida</taxon>
        <taxon>Proteales</taxon>
        <taxon>Proteaceae</taxon>
        <taxon>Protea</taxon>
    </lineage>
</organism>
<dbReference type="EMBL" id="JAMYWD010000004">
    <property type="protein sequence ID" value="KAJ4974391.1"/>
    <property type="molecule type" value="Genomic_DNA"/>
</dbReference>
<proteinExistence type="predicted"/>
<accession>A0A9Q0KQH9</accession>
<dbReference type="SMART" id="SM00717">
    <property type="entry name" value="SANT"/>
    <property type="match status" value="1"/>
</dbReference>
<dbReference type="Pfam" id="PF00249">
    <property type="entry name" value="Myb_DNA-binding"/>
    <property type="match status" value="1"/>
</dbReference>
<dbReference type="SMART" id="SM01135">
    <property type="entry name" value="DIRP"/>
    <property type="match status" value="1"/>
</dbReference>
<keyword evidence="2" id="KW-0539">Nucleus</keyword>
<comment type="subcellular location">
    <subcellularLocation>
        <location evidence="1">Nucleus</location>
    </subcellularLocation>
</comment>
<feature type="region of interest" description="Disordered" evidence="3">
    <location>
        <begin position="353"/>
        <end position="384"/>
    </location>
</feature>
<feature type="compositionally biased region" description="Polar residues" evidence="3">
    <location>
        <begin position="365"/>
        <end position="377"/>
    </location>
</feature>
<dbReference type="PANTHER" id="PTHR21689">
    <property type="entry name" value="LIN-9"/>
    <property type="match status" value="1"/>
</dbReference>
<feature type="compositionally biased region" description="Polar residues" evidence="3">
    <location>
        <begin position="575"/>
        <end position="594"/>
    </location>
</feature>
<feature type="compositionally biased region" description="Basic residues" evidence="3">
    <location>
        <begin position="173"/>
        <end position="190"/>
    </location>
</feature>
<evidence type="ECO:0000313" key="5">
    <source>
        <dbReference type="EMBL" id="KAJ4974391.1"/>
    </source>
</evidence>
<evidence type="ECO:0000256" key="3">
    <source>
        <dbReference type="SAM" id="MobiDB-lite"/>
    </source>
</evidence>
<dbReference type="InterPro" id="IPR033471">
    <property type="entry name" value="DIRP"/>
</dbReference>
<dbReference type="Gene3D" id="1.20.58.1880">
    <property type="match status" value="1"/>
</dbReference>
<dbReference type="GO" id="GO:0017053">
    <property type="term" value="C:transcription repressor complex"/>
    <property type="evidence" value="ECO:0007669"/>
    <property type="project" value="InterPro"/>
</dbReference>
<dbReference type="GO" id="GO:0051726">
    <property type="term" value="P:regulation of cell cycle"/>
    <property type="evidence" value="ECO:0007669"/>
    <property type="project" value="TreeGrafter"/>
</dbReference>
<name>A0A9Q0KQH9_9MAGN</name>
<dbReference type="GO" id="GO:0003677">
    <property type="term" value="F:DNA binding"/>
    <property type="evidence" value="ECO:0007669"/>
    <property type="project" value="TreeGrafter"/>
</dbReference>
<dbReference type="Proteomes" id="UP001141806">
    <property type="component" value="Unassembled WGS sequence"/>
</dbReference>
<protein>
    <recommendedName>
        <fullName evidence="4">SANT domain-containing protein</fullName>
    </recommendedName>
</protein>
<feature type="compositionally biased region" description="Basic and acidic residues" evidence="3">
    <location>
        <begin position="518"/>
        <end position="537"/>
    </location>
</feature>
<dbReference type="Pfam" id="PF06584">
    <property type="entry name" value="DIRP"/>
    <property type="match status" value="1"/>
</dbReference>
<dbReference type="InterPro" id="IPR001005">
    <property type="entry name" value="SANT/Myb"/>
</dbReference>
<dbReference type="OrthoDB" id="2339771at2759"/>
<evidence type="ECO:0000256" key="1">
    <source>
        <dbReference type="ARBA" id="ARBA00004123"/>
    </source>
</evidence>
<gene>
    <name evidence="5" type="ORF">NE237_007565</name>
</gene>
<dbReference type="InterPro" id="IPR017884">
    <property type="entry name" value="SANT_dom"/>
</dbReference>
<feature type="domain" description="SANT" evidence="4">
    <location>
        <begin position="42"/>
        <end position="79"/>
    </location>
</feature>
<dbReference type="PANTHER" id="PTHR21689:SF2">
    <property type="entry name" value="PROTEIN LIN-9 HOMOLOG"/>
    <property type="match status" value="1"/>
</dbReference>
<sequence length="1194" mass="132424">MAPTKKSKSVNKRYSNVNKESPDKAGGSVNKTKQRKRKLSDMLGSQWSRDELVRFYEAYRKYGKDWKKVAAVVRNRSVEMVEALYNMNRAYLSLPEGTASVVGLIAMMTDHYNVLEGSDSERESNDASVISRKPAKRNQGKFELNVPKPDRYFPDLLHSQAMSSSYGCLPLLKKRRSGGSRPRAVGKRTPRFPVSHTYDRDDWGKFLSPNKQGLKSYVDANDDEVAHEVALALAEASQRGGSPHVSQMSNGRNERIRSSSVQNGPRKHVQLERAGIKLLGTTDEDCLEGSLGSREAENGDSRDASYLMDAKGVCTVEVQRKGKKLHRKKPKIEDIDNNDFDVREACSGTEEGLSLSSVKGKVETEVTNAKNERSSPQGPRKRSRQLFFGDETSALDALQTLADLSLMMPSSTIESESSVQFKEGKVTLDIADKPNAPEAISAKQKKEKVKTLTAKEKGHQSTIGVEVIVQKTTNEGRNSALNVIALEEKQPAFQSSPIMGKRKRKSLASKLQIPKVEANSDHPLSEHHKTEGDEGKKSISKSKRTSEICPPPKQGKSVRLADCSSSGTEARKTGPDSSASSVQVPTVNPVNLTTKFRSRRKMRKDSKSSESVGNDQPAKYVPPSHNKTLYFKEKLSHCLSSQLLHRWCAFEWFYSAIDYPWFAKREFVEYLNHVGLGHITRLTRVEWGVIRSSLGKPRRLSEQFLREEKAKLEQYRESVRTHYTELRAGVREGLPTDLARPLSVGQRVIACHPKTREIHDGSILTVDRNRCRVQFDRPVLGVAFVMDIDCMPSNLLENMPEALRKQNITVDRFWENLNETQLSHHGDWKPEGYMKFASIDNQENLDGSLHVSSSYSMNTLLKPGKSDTVNGISQAKAAAGEIVNAQEATYTQPCTLAQIQAREADIRALSELTHALDKKETLVLELRHMNDEVQGNHKDGENSLTDLEPFKKQYAMVLVQLQEANDQVSSALLYLRQRNTYLANPQSPWMNSIASSGITGGPPCSFDHPAFLSQESGPHVVEIVESSRLKAKKMVDSAVQAVSSLKEGDYAFARIGEALDCANNLYSGADSGISATRSLPHDPVNGSLVVSQDLSTSCTSEPMTIVHPSGPNLNGGTELNEAQIPSELISSCIATLLMIQTCTERQYPPAEVAQILDSAVTSLKPCCSRNLHLYGEIQRCMGIVKNQILALIPT</sequence>
<feature type="compositionally biased region" description="Basic residues" evidence="3">
    <location>
        <begin position="1"/>
        <end position="11"/>
    </location>
</feature>
<comment type="caution">
    <text evidence="5">The sequence shown here is derived from an EMBL/GenBank/DDBJ whole genome shotgun (WGS) entry which is preliminary data.</text>
</comment>
<evidence type="ECO:0000313" key="6">
    <source>
        <dbReference type="Proteomes" id="UP001141806"/>
    </source>
</evidence>
<feature type="region of interest" description="Disordered" evidence="3">
    <location>
        <begin position="514"/>
        <end position="620"/>
    </location>
</feature>
<dbReference type="GO" id="GO:0006351">
    <property type="term" value="P:DNA-templated transcription"/>
    <property type="evidence" value="ECO:0007669"/>
    <property type="project" value="InterPro"/>
</dbReference>
<dbReference type="AlphaFoldDB" id="A0A9Q0KQH9"/>
<feature type="region of interest" description="Disordered" evidence="3">
    <location>
        <begin position="236"/>
        <end position="267"/>
    </location>
</feature>
<dbReference type="GO" id="GO:0005654">
    <property type="term" value="C:nucleoplasm"/>
    <property type="evidence" value="ECO:0007669"/>
    <property type="project" value="TreeGrafter"/>
</dbReference>
<dbReference type="SUPFAM" id="SSF46689">
    <property type="entry name" value="Homeodomain-like"/>
    <property type="match status" value="1"/>
</dbReference>
<reference evidence="5" key="1">
    <citation type="journal article" date="2023" name="Plant J.">
        <title>The genome of the king protea, Protea cynaroides.</title>
        <authorList>
            <person name="Chang J."/>
            <person name="Duong T.A."/>
            <person name="Schoeman C."/>
            <person name="Ma X."/>
            <person name="Roodt D."/>
            <person name="Barker N."/>
            <person name="Li Z."/>
            <person name="Van de Peer Y."/>
            <person name="Mizrachi E."/>
        </authorList>
    </citation>
    <scope>NUCLEOTIDE SEQUENCE</scope>
    <source>
        <tissue evidence="5">Young leaves</tissue>
    </source>
</reference>
<dbReference type="CDD" id="cd00167">
    <property type="entry name" value="SANT"/>
    <property type="match status" value="1"/>
</dbReference>
<dbReference type="InterPro" id="IPR010561">
    <property type="entry name" value="LIN-9/ALY1"/>
</dbReference>
<feature type="region of interest" description="Disordered" evidence="3">
    <location>
        <begin position="1"/>
        <end position="41"/>
    </location>
</feature>
<feature type="region of interest" description="Disordered" evidence="3">
    <location>
        <begin position="173"/>
        <end position="193"/>
    </location>
</feature>